<name>A0A9J5YKU7_SOLCO</name>
<keyword evidence="2" id="KW-1185">Reference proteome</keyword>
<sequence>VLDDQVTWVLDDQSATKEFISKEDHNDIFEEEKHLAELTDDAHAIQLIETFGSTFLMQKLTVEQGLSPKGTPIILIWIARGIRALGALEKPKALKQIHKILIFAILEPFSYNTHIYLFTNYLTVHKSICNDNGKILVFWNNDIDGVLLNLDDQNKSTTTSPWCTIGDFNVITTPEENLGGVPYRLRKWYEFLHIIEKRGLIDLVQCERFE</sequence>
<accession>A0A9J5YKU7</accession>
<dbReference type="EMBL" id="JACXVP010000006">
    <property type="protein sequence ID" value="KAG5599780.1"/>
    <property type="molecule type" value="Genomic_DNA"/>
</dbReference>
<reference evidence="1 2" key="1">
    <citation type="submission" date="2020-09" db="EMBL/GenBank/DDBJ databases">
        <title>De no assembly of potato wild relative species, Solanum commersonii.</title>
        <authorList>
            <person name="Cho K."/>
        </authorList>
    </citation>
    <scope>NUCLEOTIDE SEQUENCE [LARGE SCALE GENOMIC DNA]</scope>
    <source>
        <strain evidence="1">LZ3.2</strain>
        <tissue evidence="1">Leaf</tissue>
    </source>
</reference>
<evidence type="ECO:0000313" key="1">
    <source>
        <dbReference type="EMBL" id="KAG5599780.1"/>
    </source>
</evidence>
<dbReference type="OrthoDB" id="1303119at2759"/>
<organism evidence="1 2">
    <name type="scientific">Solanum commersonii</name>
    <name type="common">Commerson's wild potato</name>
    <name type="synonym">Commerson's nightshade</name>
    <dbReference type="NCBI Taxonomy" id="4109"/>
    <lineage>
        <taxon>Eukaryota</taxon>
        <taxon>Viridiplantae</taxon>
        <taxon>Streptophyta</taxon>
        <taxon>Embryophyta</taxon>
        <taxon>Tracheophyta</taxon>
        <taxon>Spermatophyta</taxon>
        <taxon>Magnoliopsida</taxon>
        <taxon>eudicotyledons</taxon>
        <taxon>Gunneridae</taxon>
        <taxon>Pentapetalae</taxon>
        <taxon>asterids</taxon>
        <taxon>lamiids</taxon>
        <taxon>Solanales</taxon>
        <taxon>Solanaceae</taxon>
        <taxon>Solanoideae</taxon>
        <taxon>Solaneae</taxon>
        <taxon>Solanum</taxon>
    </lineage>
</organism>
<dbReference type="Proteomes" id="UP000824120">
    <property type="component" value="Chromosome 6"/>
</dbReference>
<feature type="non-terminal residue" evidence="1">
    <location>
        <position position="210"/>
    </location>
</feature>
<comment type="caution">
    <text evidence="1">The sequence shown here is derived from an EMBL/GenBank/DDBJ whole genome shotgun (WGS) entry which is preliminary data.</text>
</comment>
<evidence type="ECO:0000313" key="2">
    <source>
        <dbReference type="Proteomes" id="UP000824120"/>
    </source>
</evidence>
<dbReference type="AlphaFoldDB" id="A0A9J5YKU7"/>
<gene>
    <name evidence="1" type="ORF">H5410_031150</name>
</gene>
<proteinExistence type="predicted"/>
<protein>
    <submittedName>
        <fullName evidence="1">Uncharacterized protein</fullName>
    </submittedName>
</protein>